<proteinExistence type="predicted"/>
<evidence type="ECO:0000313" key="1">
    <source>
        <dbReference type="EMBL" id="SFU00947.1"/>
    </source>
</evidence>
<sequence length="68" mass="7640">MTHALTLPFEGLGLVHRLIAGFKAAQARRAAFNRAYAELQMLSDRELMEFGLHRSDLVDLARDQAEQA</sequence>
<evidence type="ECO:0000313" key="2">
    <source>
        <dbReference type="Proteomes" id="UP000182466"/>
    </source>
</evidence>
<name>A0A1I7CNA7_9RHOB</name>
<dbReference type="RefSeq" id="WP_027263341.1">
    <property type="nucleotide sequence ID" value="NZ_FPAW01000018.1"/>
</dbReference>
<dbReference type="EMBL" id="FPAW01000018">
    <property type="protein sequence ID" value="SFU00947.1"/>
    <property type="molecule type" value="Genomic_DNA"/>
</dbReference>
<dbReference type="AlphaFoldDB" id="A0A1I7CNA7"/>
<dbReference type="Proteomes" id="UP000182466">
    <property type="component" value="Unassembled WGS sequence"/>
</dbReference>
<reference evidence="1 2" key="1">
    <citation type="submission" date="2016-10" db="EMBL/GenBank/DDBJ databases">
        <authorList>
            <person name="de Groot N.N."/>
        </authorList>
    </citation>
    <scope>NUCLEOTIDE SEQUENCE [LARGE SCALE GENOMIC DNA]</scope>
    <source>
        <strain evidence="1 2">CGMCC 1.10959</strain>
    </source>
</reference>
<organism evidence="1 2">
    <name type="scientific">Sedimentitalea nanhaiensis</name>
    <dbReference type="NCBI Taxonomy" id="999627"/>
    <lineage>
        <taxon>Bacteria</taxon>
        <taxon>Pseudomonadati</taxon>
        <taxon>Pseudomonadota</taxon>
        <taxon>Alphaproteobacteria</taxon>
        <taxon>Rhodobacterales</taxon>
        <taxon>Paracoccaceae</taxon>
        <taxon>Sedimentitalea</taxon>
    </lineage>
</organism>
<accession>A0A1I7CNA7</accession>
<protein>
    <recommendedName>
        <fullName evidence="3">DUF1127 domain-containing protein</fullName>
    </recommendedName>
</protein>
<evidence type="ECO:0008006" key="3">
    <source>
        <dbReference type="Google" id="ProtNLM"/>
    </source>
</evidence>
<gene>
    <name evidence="1" type="ORF">SAMN05216236_11829</name>
</gene>
<keyword evidence="2" id="KW-1185">Reference proteome</keyword>